<evidence type="ECO:0000256" key="4">
    <source>
        <dbReference type="ARBA" id="ARBA00022777"/>
    </source>
</evidence>
<dbReference type="SUPFAM" id="SSF56112">
    <property type="entry name" value="Protein kinase-like (PK-like)"/>
    <property type="match status" value="1"/>
</dbReference>
<keyword evidence="5" id="KW-0067">ATP-binding</keyword>
<keyword evidence="3" id="KW-0547">Nucleotide-binding</keyword>
<dbReference type="GO" id="GO:0004674">
    <property type="term" value="F:protein serine/threonine kinase activity"/>
    <property type="evidence" value="ECO:0007669"/>
    <property type="project" value="UniProtKB-KW"/>
</dbReference>
<keyword evidence="2" id="KW-0808">Transferase</keyword>
<organism evidence="8 9">
    <name type="scientific">Aphanomyces stellatus</name>
    <dbReference type="NCBI Taxonomy" id="120398"/>
    <lineage>
        <taxon>Eukaryota</taxon>
        <taxon>Sar</taxon>
        <taxon>Stramenopiles</taxon>
        <taxon>Oomycota</taxon>
        <taxon>Saprolegniomycetes</taxon>
        <taxon>Saprolegniales</taxon>
        <taxon>Verrucalvaceae</taxon>
        <taxon>Aphanomyces</taxon>
    </lineage>
</organism>
<evidence type="ECO:0000313" key="7">
    <source>
        <dbReference type="EMBL" id="KAF0717039.1"/>
    </source>
</evidence>
<dbReference type="PROSITE" id="PS50011">
    <property type="entry name" value="PROTEIN_KINASE_DOM"/>
    <property type="match status" value="1"/>
</dbReference>
<evidence type="ECO:0000256" key="2">
    <source>
        <dbReference type="ARBA" id="ARBA00022679"/>
    </source>
</evidence>
<proteinExistence type="predicted"/>
<evidence type="ECO:0000256" key="5">
    <source>
        <dbReference type="ARBA" id="ARBA00022840"/>
    </source>
</evidence>
<evidence type="ECO:0000313" key="8">
    <source>
        <dbReference type="EMBL" id="VFT79727.1"/>
    </source>
</evidence>
<keyword evidence="4" id="KW-0418">Kinase</keyword>
<evidence type="ECO:0000313" key="9">
    <source>
        <dbReference type="Proteomes" id="UP000332933"/>
    </source>
</evidence>
<evidence type="ECO:0000259" key="6">
    <source>
        <dbReference type="PROSITE" id="PS50011"/>
    </source>
</evidence>
<reference evidence="8 9" key="1">
    <citation type="submission" date="2019-03" db="EMBL/GenBank/DDBJ databases">
        <authorList>
            <person name="Gaulin E."/>
            <person name="Dumas B."/>
        </authorList>
    </citation>
    <scope>NUCLEOTIDE SEQUENCE [LARGE SCALE GENOMIC DNA]</scope>
    <source>
        <strain evidence="8">CBS 568.67</strain>
    </source>
</reference>
<dbReference type="Proteomes" id="UP000332933">
    <property type="component" value="Unassembled WGS sequence"/>
</dbReference>
<dbReference type="PANTHER" id="PTHR24351">
    <property type="entry name" value="RIBOSOMAL PROTEIN S6 KINASE"/>
    <property type="match status" value="1"/>
</dbReference>
<keyword evidence="1" id="KW-0723">Serine/threonine-protein kinase</keyword>
<keyword evidence="9" id="KW-1185">Reference proteome</keyword>
<dbReference type="Pfam" id="PF00069">
    <property type="entry name" value="Pkinase"/>
    <property type="match status" value="1"/>
</dbReference>
<protein>
    <submittedName>
        <fullName evidence="8">Aste57867_2528 protein</fullName>
    </submittedName>
</protein>
<accession>A0A485K7U3</accession>
<gene>
    <name evidence="8" type="primary">Aste57867_2528</name>
    <name evidence="7" type="ORF">As57867_002521</name>
    <name evidence="8" type="ORF">ASTE57867_2528</name>
</gene>
<dbReference type="EMBL" id="VJMH01000312">
    <property type="protein sequence ID" value="KAF0717039.1"/>
    <property type="molecule type" value="Genomic_DNA"/>
</dbReference>
<dbReference type="Gene3D" id="1.10.510.10">
    <property type="entry name" value="Transferase(Phosphotransferase) domain 1"/>
    <property type="match status" value="1"/>
</dbReference>
<reference evidence="7" key="2">
    <citation type="submission" date="2019-06" db="EMBL/GenBank/DDBJ databases">
        <title>Genomics analysis of Aphanomyces spp. identifies a new class of oomycete effector associated with host adaptation.</title>
        <authorList>
            <person name="Gaulin E."/>
        </authorList>
    </citation>
    <scope>NUCLEOTIDE SEQUENCE</scope>
    <source>
        <strain evidence="7">CBS 578.67</strain>
    </source>
</reference>
<dbReference type="OrthoDB" id="535945at2759"/>
<evidence type="ECO:0000256" key="3">
    <source>
        <dbReference type="ARBA" id="ARBA00022741"/>
    </source>
</evidence>
<dbReference type="AlphaFoldDB" id="A0A485K7U3"/>
<dbReference type="GO" id="GO:0005524">
    <property type="term" value="F:ATP binding"/>
    <property type="evidence" value="ECO:0007669"/>
    <property type="project" value="UniProtKB-KW"/>
</dbReference>
<name>A0A485K7U3_9STRA</name>
<dbReference type="InterPro" id="IPR000719">
    <property type="entry name" value="Prot_kinase_dom"/>
</dbReference>
<sequence length="86" mass="9497">MLADLSLSKEATTEKMTFGTGTFHWMAPEVLLDSNYTSAADMYSIGVFLSELDTHLLHFDNQTNERDQKLNDAVVMGRVIAVAAIS</sequence>
<feature type="domain" description="Protein kinase" evidence="6">
    <location>
        <begin position="1"/>
        <end position="86"/>
    </location>
</feature>
<dbReference type="InterPro" id="IPR011009">
    <property type="entry name" value="Kinase-like_dom_sf"/>
</dbReference>
<evidence type="ECO:0000256" key="1">
    <source>
        <dbReference type="ARBA" id="ARBA00022527"/>
    </source>
</evidence>
<dbReference type="EMBL" id="CAADRA010000312">
    <property type="protein sequence ID" value="VFT79727.1"/>
    <property type="molecule type" value="Genomic_DNA"/>
</dbReference>